<dbReference type="Gene3D" id="3.40.190.10">
    <property type="entry name" value="Periplasmic binding protein-like II"/>
    <property type="match status" value="2"/>
</dbReference>
<keyword evidence="3" id="KW-1185">Reference proteome</keyword>
<protein>
    <submittedName>
        <fullName evidence="2">Substrate-binding periplasmic protein</fullName>
    </submittedName>
</protein>
<name>A0ABW7EYL7_9BURK</name>
<feature type="chain" id="PRO_5046127197" evidence="1">
    <location>
        <begin position="23"/>
        <end position="269"/>
    </location>
</feature>
<reference evidence="2 3" key="1">
    <citation type="submission" date="2024-08" db="EMBL/GenBank/DDBJ databases">
        <authorList>
            <person name="Lu H."/>
        </authorList>
    </citation>
    <scope>NUCLEOTIDE SEQUENCE [LARGE SCALE GENOMIC DNA]</scope>
    <source>
        <strain evidence="2 3">LYH14W</strain>
    </source>
</reference>
<proteinExistence type="predicted"/>
<dbReference type="Proteomes" id="UP001606210">
    <property type="component" value="Unassembled WGS sequence"/>
</dbReference>
<sequence>MNATTRSVWWAWGMLAAATAQAACSRPMAVPMAPVGMSVSFDGERSSGLYPTLLRELGASVGCEFQMQRVPRARLQKLFETGQADLLVPASASPSRDPHGEFVPLLQVRATLLSLSQGKPAPNSLAELVAQRDYKIAVVRGFSFGPAYEQAMTALRAQQRLVEESDPAGVARALRLGLAQGTVMTANIFIGTLALEPDLAPLMPQVRSEPLEELGWSESGLYLSRHTLGEADRRLLRTAFAQAVRSGRVWRLFVDNYPAGSLNGNVKPL</sequence>
<evidence type="ECO:0000313" key="3">
    <source>
        <dbReference type="Proteomes" id="UP001606210"/>
    </source>
</evidence>
<evidence type="ECO:0000256" key="1">
    <source>
        <dbReference type="SAM" id="SignalP"/>
    </source>
</evidence>
<dbReference type="RefSeq" id="WP_394476797.1">
    <property type="nucleotide sequence ID" value="NZ_JBIGHV010000002.1"/>
</dbReference>
<feature type="signal peptide" evidence="1">
    <location>
        <begin position="1"/>
        <end position="22"/>
    </location>
</feature>
<evidence type="ECO:0000313" key="2">
    <source>
        <dbReference type="EMBL" id="MFG6429389.1"/>
    </source>
</evidence>
<keyword evidence="1" id="KW-0732">Signal</keyword>
<comment type="caution">
    <text evidence="2">The sequence shown here is derived from an EMBL/GenBank/DDBJ whole genome shotgun (WGS) entry which is preliminary data.</text>
</comment>
<accession>A0ABW7EYL7</accession>
<dbReference type="EMBL" id="JBIGHV010000002">
    <property type="protein sequence ID" value="MFG6429389.1"/>
    <property type="molecule type" value="Genomic_DNA"/>
</dbReference>
<gene>
    <name evidence="2" type="ORF">ACG00Y_05675</name>
</gene>
<dbReference type="SUPFAM" id="SSF53850">
    <property type="entry name" value="Periplasmic binding protein-like II"/>
    <property type="match status" value="1"/>
</dbReference>
<organism evidence="2 3">
    <name type="scientific">Pelomonas parva</name>
    <dbReference type="NCBI Taxonomy" id="3299032"/>
    <lineage>
        <taxon>Bacteria</taxon>
        <taxon>Pseudomonadati</taxon>
        <taxon>Pseudomonadota</taxon>
        <taxon>Betaproteobacteria</taxon>
        <taxon>Burkholderiales</taxon>
        <taxon>Sphaerotilaceae</taxon>
        <taxon>Roseateles</taxon>
    </lineage>
</organism>